<feature type="non-terminal residue" evidence="1">
    <location>
        <position position="1"/>
    </location>
</feature>
<feature type="non-terminal residue" evidence="1">
    <location>
        <position position="102"/>
    </location>
</feature>
<accession>A0A1B6LBP8</accession>
<dbReference type="AlphaFoldDB" id="A0A1B6LBP8"/>
<protein>
    <submittedName>
        <fullName evidence="1">Uncharacterized protein</fullName>
    </submittedName>
</protein>
<sequence>IFVSLTSEVPINKTNYICVSYLRGIHQQNQLYFCLLPPRYPSTKPTIFVSLTSEVHTIFVSLTSEVPIKKTNYICVSYLRGIHQQNQLYLCLLPPRYPSTKP</sequence>
<dbReference type="EMBL" id="GEBQ01018881">
    <property type="protein sequence ID" value="JAT21096.1"/>
    <property type="molecule type" value="Transcribed_RNA"/>
</dbReference>
<gene>
    <name evidence="1" type="ORF">g.36518</name>
</gene>
<name>A0A1B6LBP8_9HEMI</name>
<reference evidence="1" key="1">
    <citation type="submission" date="2015-11" db="EMBL/GenBank/DDBJ databases">
        <title>De novo transcriptome assembly of four potential Pierce s Disease insect vectors from Arizona vineyards.</title>
        <authorList>
            <person name="Tassone E.E."/>
        </authorList>
    </citation>
    <scope>NUCLEOTIDE SEQUENCE</scope>
</reference>
<organism evidence="1">
    <name type="scientific">Graphocephala atropunctata</name>
    <dbReference type="NCBI Taxonomy" id="36148"/>
    <lineage>
        <taxon>Eukaryota</taxon>
        <taxon>Metazoa</taxon>
        <taxon>Ecdysozoa</taxon>
        <taxon>Arthropoda</taxon>
        <taxon>Hexapoda</taxon>
        <taxon>Insecta</taxon>
        <taxon>Pterygota</taxon>
        <taxon>Neoptera</taxon>
        <taxon>Paraneoptera</taxon>
        <taxon>Hemiptera</taxon>
        <taxon>Auchenorrhyncha</taxon>
        <taxon>Membracoidea</taxon>
        <taxon>Cicadellidae</taxon>
        <taxon>Cicadellinae</taxon>
        <taxon>Cicadellini</taxon>
        <taxon>Graphocephala</taxon>
    </lineage>
</organism>
<evidence type="ECO:0000313" key="1">
    <source>
        <dbReference type="EMBL" id="JAT21096.1"/>
    </source>
</evidence>
<proteinExistence type="predicted"/>